<reference evidence="6 7" key="1">
    <citation type="submission" date="2018-04" db="EMBL/GenBank/DDBJ databases">
        <title>Methylobacterium sp. PR1016A genome.</title>
        <authorList>
            <person name="Park W."/>
        </authorList>
    </citation>
    <scope>NUCLEOTIDE SEQUENCE [LARGE SCALE GENOMIC DNA]</scope>
    <source>
        <strain evidence="6 7">PR1016A</strain>
    </source>
</reference>
<dbReference type="Proteomes" id="UP000244755">
    <property type="component" value="Chromosome 1"/>
</dbReference>
<dbReference type="SUPFAM" id="SSF53850">
    <property type="entry name" value="Periplasmic binding protein-like II"/>
    <property type="match status" value="1"/>
</dbReference>
<dbReference type="Pfam" id="PF00126">
    <property type="entry name" value="HTH_1"/>
    <property type="match status" value="1"/>
</dbReference>
<evidence type="ECO:0000259" key="5">
    <source>
        <dbReference type="PROSITE" id="PS50931"/>
    </source>
</evidence>
<dbReference type="InterPro" id="IPR000847">
    <property type="entry name" value="LysR_HTH_N"/>
</dbReference>
<dbReference type="SUPFAM" id="SSF46785">
    <property type="entry name" value="Winged helix' DNA-binding domain"/>
    <property type="match status" value="1"/>
</dbReference>
<proteinExistence type="inferred from homology"/>
<dbReference type="InterPro" id="IPR005119">
    <property type="entry name" value="LysR_subst-bd"/>
</dbReference>
<evidence type="ECO:0000256" key="4">
    <source>
        <dbReference type="ARBA" id="ARBA00023163"/>
    </source>
</evidence>
<dbReference type="PROSITE" id="PS50931">
    <property type="entry name" value="HTH_LYSR"/>
    <property type="match status" value="1"/>
</dbReference>
<dbReference type="InterPro" id="IPR058163">
    <property type="entry name" value="LysR-type_TF_proteobact-type"/>
</dbReference>
<keyword evidence="7" id="KW-1185">Reference proteome</keyword>
<dbReference type="GO" id="GO:0006351">
    <property type="term" value="P:DNA-templated transcription"/>
    <property type="evidence" value="ECO:0007669"/>
    <property type="project" value="TreeGrafter"/>
</dbReference>
<protein>
    <submittedName>
        <fullName evidence="6">LysR family transcriptional regulator</fullName>
    </submittedName>
</protein>
<dbReference type="Pfam" id="PF03466">
    <property type="entry name" value="LysR_substrate"/>
    <property type="match status" value="1"/>
</dbReference>
<sequence>MHRGDWDDLRYVLAVAQAGSLAAAARALGVNHSTVLRRLGAYETRLGVRLFDRHPWGYVPTAAGEEMVRGLAAVDGVIHDVERRAAGLDRRLTGTVRLSTTDTLVASVLPRALASVRAAHPGITLEVSTANAFAVLTRREADIALRPTPKSPPESLIGRQLAVVPYAVYGAPAYLDGRPPDTALADHAWLRPDASLQDTAAARWLRANLLDCEPVLRADTFVALRDLARAGIGLALLPCYLGEASEGLVRLPGSDVLDLASTLWVLTHEDLRRVARVDAVVTALVEGLATARWSP</sequence>
<feature type="domain" description="HTH lysR-type" evidence="5">
    <location>
        <begin position="1"/>
        <end position="61"/>
    </location>
</feature>
<dbReference type="RefSeq" id="WP_099954475.1">
    <property type="nucleotide sequence ID" value="NZ_CP028843.1"/>
</dbReference>
<name>A0A2R4WMB2_9HYPH</name>
<dbReference type="InterPro" id="IPR036388">
    <property type="entry name" value="WH-like_DNA-bd_sf"/>
</dbReference>
<dbReference type="Gene3D" id="1.10.10.10">
    <property type="entry name" value="Winged helix-like DNA-binding domain superfamily/Winged helix DNA-binding domain"/>
    <property type="match status" value="1"/>
</dbReference>
<dbReference type="PANTHER" id="PTHR30537">
    <property type="entry name" value="HTH-TYPE TRANSCRIPTIONAL REGULATOR"/>
    <property type="match status" value="1"/>
</dbReference>
<evidence type="ECO:0000256" key="1">
    <source>
        <dbReference type="ARBA" id="ARBA00009437"/>
    </source>
</evidence>
<keyword evidence="2" id="KW-0805">Transcription regulation</keyword>
<dbReference type="GO" id="GO:0003700">
    <property type="term" value="F:DNA-binding transcription factor activity"/>
    <property type="evidence" value="ECO:0007669"/>
    <property type="project" value="InterPro"/>
</dbReference>
<evidence type="ECO:0000256" key="2">
    <source>
        <dbReference type="ARBA" id="ARBA00023015"/>
    </source>
</evidence>
<dbReference type="PANTHER" id="PTHR30537:SF3">
    <property type="entry name" value="TRANSCRIPTIONAL REGULATORY PROTEIN"/>
    <property type="match status" value="1"/>
</dbReference>
<gene>
    <name evidence="6" type="ORF">DA075_18630</name>
</gene>
<evidence type="ECO:0000313" key="7">
    <source>
        <dbReference type="Proteomes" id="UP000244755"/>
    </source>
</evidence>
<accession>A0A2R4WMB2</accession>
<dbReference type="KEGG" id="mee:DA075_18630"/>
<dbReference type="GO" id="GO:0043565">
    <property type="term" value="F:sequence-specific DNA binding"/>
    <property type="evidence" value="ECO:0007669"/>
    <property type="project" value="TreeGrafter"/>
</dbReference>
<dbReference type="EMBL" id="CP028843">
    <property type="protein sequence ID" value="AWB22670.1"/>
    <property type="molecule type" value="Genomic_DNA"/>
</dbReference>
<evidence type="ECO:0000313" key="6">
    <source>
        <dbReference type="EMBL" id="AWB22670.1"/>
    </source>
</evidence>
<comment type="similarity">
    <text evidence="1">Belongs to the LysR transcriptional regulatory family.</text>
</comment>
<evidence type="ECO:0000256" key="3">
    <source>
        <dbReference type="ARBA" id="ARBA00023125"/>
    </source>
</evidence>
<organism evidence="6 7">
    <name type="scientific">Methylobacterium currus</name>
    <dbReference type="NCBI Taxonomy" id="2051553"/>
    <lineage>
        <taxon>Bacteria</taxon>
        <taxon>Pseudomonadati</taxon>
        <taxon>Pseudomonadota</taxon>
        <taxon>Alphaproteobacteria</taxon>
        <taxon>Hyphomicrobiales</taxon>
        <taxon>Methylobacteriaceae</taxon>
        <taxon>Methylobacterium</taxon>
    </lineage>
</organism>
<dbReference type="InterPro" id="IPR036390">
    <property type="entry name" value="WH_DNA-bd_sf"/>
</dbReference>
<keyword evidence="4" id="KW-0804">Transcription</keyword>
<dbReference type="AlphaFoldDB" id="A0A2R4WMB2"/>
<dbReference type="Gene3D" id="3.40.190.290">
    <property type="match status" value="1"/>
</dbReference>
<keyword evidence="3" id="KW-0238">DNA-binding</keyword>